<dbReference type="GO" id="GO:0005737">
    <property type="term" value="C:cytoplasm"/>
    <property type="evidence" value="ECO:0007669"/>
    <property type="project" value="InterPro"/>
</dbReference>
<dbReference type="CDD" id="cd01335">
    <property type="entry name" value="Radical_SAM"/>
    <property type="match status" value="1"/>
</dbReference>
<sequence>MPNNSLSFYIHIPYCTKRCGYCDFNTYTPGELKPGSDIAQVSDGYIDLLIKEGKIARSEVSTSEPIPTIFFGGGTPTLMAPEDLGRTLRSLESDFGFAPDIEITIEANPDTVSKEKLAALREVGINRISFGMQSAAPHVLKVLDRTHNPENVVKATAWAREVGFKNISVDLIYGTPSETLADWEVTIDAALALPINHISAYALIVESGTKLAAEVKRGEIIIPDDDQTADKYLIADEKFGKAGFDWYELSNWSKDGGECRHNIAYWQGANWWGLGPGAHSHVDGKRFWNVKHPTAYRERLEGNLSPIMDSEILTNEERESERVMLEIRMPRGIAKSSLSEQSISKLESFLTGGQLSPSEWDQGQVALTISGRLMADRIVREILM</sequence>
<evidence type="ECO:0000256" key="1">
    <source>
        <dbReference type="ARBA" id="ARBA00006100"/>
    </source>
</evidence>
<dbReference type="SFLD" id="SFLDG01065">
    <property type="entry name" value="anaerobic_coproporphyrinogen-I"/>
    <property type="match status" value="1"/>
</dbReference>
<name>A0A6J6C372_9ZZZZ</name>
<dbReference type="GO" id="GO:0051539">
    <property type="term" value="F:4 iron, 4 sulfur cluster binding"/>
    <property type="evidence" value="ECO:0007669"/>
    <property type="project" value="InterPro"/>
</dbReference>
<dbReference type="SUPFAM" id="SSF102114">
    <property type="entry name" value="Radical SAM enzymes"/>
    <property type="match status" value="1"/>
</dbReference>
<dbReference type="GO" id="GO:0004109">
    <property type="term" value="F:coproporphyrinogen oxidase activity"/>
    <property type="evidence" value="ECO:0007669"/>
    <property type="project" value="InterPro"/>
</dbReference>
<dbReference type="Pfam" id="PF04055">
    <property type="entry name" value="Radical_SAM"/>
    <property type="match status" value="1"/>
</dbReference>
<dbReference type="InterPro" id="IPR023404">
    <property type="entry name" value="rSAM_horseshoe"/>
</dbReference>
<dbReference type="PANTHER" id="PTHR13932:SF5">
    <property type="entry name" value="RADICAL S-ADENOSYL METHIONINE DOMAIN-CONTAINING PROTEIN 1, MITOCHONDRIAL"/>
    <property type="match status" value="1"/>
</dbReference>
<dbReference type="Gene3D" id="3.80.30.20">
    <property type="entry name" value="tm_1862 like domain"/>
    <property type="match status" value="1"/>
</dbReference>
<dbReference type="SFLD" id="SFLDF00562">
    <property type="entry name" value="HemN-like__clustered_with_heat"/>
    <property type="match status" value="1"/>
</dbReference>
<dbReference type="AlphaFoldDB" id="A0A6J6C372"/>
<feature type="domain" description="Radical SAM core" evidence="2">
    <location>
        <begin position="1"/>
        <end position="245"/>
    </location>
</feature>
<dbReference type="EMBL" id="CAEZSJ010000148">
    <property type="protein sequence ID" value="CAB4545604.1"/>
    <property type="molecule type" value="Genomic_DNA"/>
</dbReference>
<proteinExistence type="inferred from homology"/>
<dbReference type="InterPro" id="IPR007197">
    <property type="entry name" value="rSAM"/>
</dbReference>
<accession>A0A6J6C372</accession>
<dbReference type="InterPro" id="IPR006638">
    <property type="entry name" value="Elp3/MiaA/NifB-like_rSAM"/>
</dbReference>
<dbReference type="NCBIfam" id="TIGR00539">
    <property type="entry name" value="hemN_rel"/>
    <property type="match status" value="1"/>
</dbReference>
<dbReference type="GO" id="GO:0006779">
    <property type="term" value="P:porphyrin-containing compound biosynthetic process"/>
    <property type="evidence" value="ECO:0007669"/>
    <property type="project" value="InterPro"/>
</dbReference>
<reference evidence="3" key="1">
    <citation type="submission" date="2020-05" db="EMBL/GenBank/DDBJ databases">
        <authorList>
            <person name="Chiriac C."/>
            <person name="Salcher M."/>
            <person name="Ghai R."/>
            <person name="Kavagutti S V."/>
        </authorList>
    </citation>
    <scope>NUCLEOTIDE SEQUENCE</scope>
</reference>
<dbReference type="SFLD" id="SFLDS00029">
    <property type="entry name" value="Radical_SAM"/>
    <property type="match status" value="1"/>
</dbReference>
<dbReference type="InterPro" id="IPR004559">
    <property type="entry name" value="HemW-like"/>
</dbReference>
<dbReference type="InterPro" id="IPR058240">
    <property type="entry name" value="rSAM_sf"/>
</dbReference>
<protein>
    <submittedName>
        <fullName evidence="3">Unannotated protein</fullName>
    </submittedName>
</protein>
<evidence type="ECO:0000259" key="2">
    <source>
        <dbReference type="PROSITE" id="PS51918"/>
    </source>
</evidence>
<evidence type="ECO:0000313" key="3">
    <source>
        <dbReference type="EMBL" id="CAB4545604.1"/>
    </source>
</evidence>
<gene>
    <name evidence="3" type="ORF">UFOPK1425_00808</name>
</gene>
<dbReference type="InterPro" id="IPR034505">
    <property type="entry name" value="Coproporphyrinogen-III_oxidase"/>
</dbReference>
<dbReference type="SMART" id="SM00729">
    <property type="entry name" value="Elp3"/>
    <property type="match status" value="1"/>
</dbReference>
<dbReference type="PROSITE" id="PS51918">
    <property type="entry name" value="RADICAL_SAM"/>
    <property type="match status" value="1"/>
</dbReference>
<comment type="similarity">
    <text evidence="1">Belongs to the anaerobic coproporphyrinogen-III oxidase family. HemW subfamily.</text>
</comment>
<dbReference type="PANTHER" id="PTHR13932">
    <property type="entry name" value="COPROPORPHYRINIGEN III OXIDASE"/>
    <property type="match status" value="1"/>
</dbReference>
<dbReference type="SFLD" id="SFLDF00288">
    <property type="entry name" value="HemN-like__clustered_with_nucl"/>
    <property type="match status" value="1"/>
</dbReference>
<organism evidence="3">
    <name type="scientific">freshwater metagenome</name>
    <dbReference type="NCBI Taxonomy" id="449393"/>
    <lineage>
        <taxon>unclassified sequences</taxon>
        <taxon>metagenomes</taxon>
        <taxon>ecological metagenomes</taxon>
    </lineage>
</organism>